<dbReference type="GO" id="GO:0009927">
    <property type="term" value="F:histidine phosphotransfer kinase activity"/>
    <property type="evidence" value="ECO:0007669"/>
    <property type="project" value="TreeGrafter"/>
</dbReference>
<dbReference type="InterPro" id="IPR004358">
    <property type="entry name" value="Sig_transdc_His_kin-like_C"/>
</dbReference>
<dbReference type="OMA" id="WSIAFYV"/>
<evidence type="ECO:0000259" key="7">
    <source>
        <dbReference type="PROSITE" id="PS50109"/>
    </source>
</evidence>
<dbReference type="InterPro" id="IPR036097">
    <property type="entry name" value="HisK_dim/P_sf"/>
</dbReference>
<dbReference type="InterPro" id="IPR036890">
    <property type="entry name" value="HATPase_C_sf"/>
</dbReference>
<evidence type="ECO:0000256" key="2">
    <source>
        <dbReference type="ARBA" id="ARBA00012438"/>
    </source>
</evidence>
<reference evidence="8 9" key="1">
    <citation type="journal article" date="2013" name="Genome Biol.">
        <title>Genome of Acanthamoeba castellanii highlights extensive lateral gene transfer and early evolution of tyrosine kinase signaling.</title>
        <authorList>
            <person name="Clarke M."/>
            <person name="Lohan A.J."/>
            <person name="Liu B."/>
            <person name="Lagkouvardos I."/>
            <person name="Roy S."/>
            <person name="Zafar N."/>
            <person name="Bertelli C."/>
            <person name="Schilde C."/>
            <person name="Kianianmomeni A."/>
            <person name="Burglin T.R."/>
            <person name="Frech C."/>
            <person name="Turcotte B."/>
            <person name="Kopec K.O."/>
            <person name="Synnott J.M."/>
            <person name="Choo C."/>
            <person name="Paponov I."/>
            <person name="Finkler A."/>
            <person name="Soon Heng Tan C."/>
            <person name="Hutchins A.P."/>
            <person name="Weinmeier T."/>
            <person name="Rattei T."/>
            <person name="Chu J.S."/>
            <person name="Gimenez G."/>
            <person name="Irimia M."/>
            <person name="Rigden D.J."/>
            <person name="Fitzpatrick D.A."/>
            <person name="Lorenzo-Morales J."/>
            <person name="Bateman A."/>
            <person name="Chiu C.H."/>
            <person name="Tang P."/>
            <person name="Hegemann P."/>
            <person name="Fromm H."/>
            <person name="Raoult D."/>
            <person name="Greub G."/>
            <person name="Miranda-Saavedra D."/>
            <person name="Chen N."/>
            <person name="Nash P."/>
            <person name="Ginger M.L."/>
            <person name="Horn M."/>
            <person name="Schaap P."/>
            <person name="Caler L."/>
            <person name="Loftus B."/>
        </authorList>
    </citation>
    <scope>NUCLEOTIDE SEQUENCE [LARGE SCALE GENOMIC DNA]</scope>
    <source>
        <strain evidence="8 9">Neff</strain>
    </source>
</reference>
<feature type="region of interest" description="Disordered" evidence="6">
    <location>
        <begin position="236"/>
        <end position="279"/>
    </location>
</feature>
<evidence type="ECO:0000256" key="5">
    <source>
        <dbReference type="ARBA" id="ARBA00022777"/>
    </source>
</evidence>
<dbReference type="GO" id="GO:0000155">
    <property type="term" value="F:phosphorelay sensor kinase activity"/>
    <property type="evidence" value="ECO:0007669"/>
    <property type="project" value="InterPro"/>
</dbReference>
<dbReference type="Pfam" id="PF00512">
    <property type="entry name" value="HisKA"/>
    <property type="match status" value="1"/>
</dbReference>
<proteinExistence type="predicted"/>
<dbReference type="VEuPathDB" id="AmoebaDB:ACA1_049760"/>
<organism evidence="8 9">
    <name type="scientific">Acanthamoeba castellanii (strain ATCC 30010 / Neff)</name>
    <dbReference type="NCBI Taxonomy" id="1257118"/>
    <lineage>
        <taxon>Eukaryota</taxon>
        <taxon>Amoebozoa</taxon>
        <taxon>Discosea</taxon>
        <taxon>Longamoebia</taxon>
        <taxon>Centramoebida</taxon>
        <taxon>Acanthamoebidae</taxon>
        <taxon>Acanthamoeba</taxon>
    </lineage>
</organism>
<dbReference type="PANTHER" id="PTHR43047:SF72">
    <property type="entry name" value="OSMOSENSING HISTIDINE PROTEIN KINASE SLN1"/>
    <property type="match status" value="1"/>
</dbReference>
<dbReference type="AlphaFoldDB" id="L8H5U7"/>
<dbReference type="RefSeq" id="XP_004341964.1">
    <property type="nucleotide sequence ID" value="XM_004341916.1"/>
</dbReference>
<keyword evidence="5 8" id="KW-0418">Kinase</keyword>
<protein>
    <recommendedName>
        <fullName evidence="2">histidine kinase</fullName>
        <ecNumber evidence="2">2.7.13.3</ecNumber>
    </recommendedName>
</protein>
<dbReference type="SMART" id="SM00388">
    <property type="entry name" value="HisKA"/>
    <property type="match status" value="1"/>
</dbReference>
<dbReference type="OrthoDB" id="18372at2759"/>
<keyword evidence="3" id="KW-0597">Phosphoprotein</keyword>
<dbReference type="GeneID" id="14920693"/>
<gene>
    <name evidence="8" type="ORF">ACA1_049760</name>
</gene>
<dbReference type="CDD" id="cd00082">
    <property type="entry name" value="HisKA"/>
    <property type="match status" value="1"/>
</dbReference>
<evidence type="ECO:0000256" key="3">
    <source>
        <dbReference type="ARBA" id="ARBA00022553"/>
    </source>
</evidence>
<evidence type="ECO:0000256" key="1">
    <source>
        <dbReference type="ARBA" id="ARBA00000085"/>
    </source>
</evidence>
<dbReference type="GO" id="GO:0005886">
    <property type="term" value="C:plasma membrane"/>
    <property type="evidence" value="ECO:0007669"/>
    <property type="project" value="TreeGrafter"/>
</dbReference>
<dbReference type="EMBL" id="KB007928">
    <property type="protein sequence ID" value="ELR19861.1"/>
    <property type="molecule type" value="Genomic_DNA"/>
</dbReference>
<keyword evidence="9" id="KW-1185">Reference proteome</keyword>
<evidence type="ECO:0000256" key="6">
    <source>
        <dbReference type="SAM" id="MobiDB-lite"/>
    </source>
</evidence>
<dbReference type="STRING" id="1257118.L8H5U7"/>
<dbReference type="EC" id="2.7.13.3" evidence="2"/>
<name>L8H5U7_ACACF</name>
<comment type="catalytic activity">
    <reaction evidence="1">
        <text>ATP + protein L-histidine = ADP + protein N-phospho-L-histidine.</text>
        <dbReference type="EC" id="2.7.13.3"/>
    </reaction>
</comment>
<evidence type="ECO:0000313" key="9">
    <source>
        <dbReference type="Proteomes" id="UP000011083"/>
    </source>
</evidence>
<dbReference type="PRINTS" id="PR00344">
    <property type="entry name" value="BCTRLSENSOR"/>
</dbReference>
<dbReference type="InterPro" id="IPR003594">
    <property type="entry name" value="HATPase_dom"/>
</dbReference>
<evidence type="ECO:0000256" key="4">
    <source>
        <dbReference type="ARBA" id="ARBA00022679"/>
    </source>
</evidence>
<accession>L8H5U7</accession>
<dbReference type="FunFam" id="3.30.565.10:FF:000010">
    <property type="entry name" value="Sensor histidine kinase RcsC"/>
    <property type="match status" value="1"/>
</dbReference>
<dbReference type="InterPro" id="IPR005467">
    <property type="entry name" value="His_kinase_dom"/>
</dbReference>
<dbReference type="SMART" id="SM00387">
    <property type="entry name" value="HATPase_c"/>
    <property type="match status" value="1"/>
</dbReference>
<dbReference type="CDD" id="cd16922">
    <property type="entry name" value="HATPase_EvgS-ArcB-TorS-like"/>
    <property type="match status" value="1"/>
</dbReference>
<keyword evidence="4" id="KW-0808">Transferase</keyword>
<evidence type="ECO:0000313" key="8">
    <source>
        <dbReference type="EMBL" id="ELR19861.1"/>
    </source>
</evidence>
<dbReference type="Proteomes" id="UP000011083">
    <property type="component" value="Unassembled WGS sequence"/>
</dbReference>
<dbReference type="PROSITE" id="PS50109">
    <property type="entry name" value="HIS_KIN"/>
    <property type="match status" value="1"/>
</dbReference>
<dbReference type="KEGG" id="acan:ACA1_049760"/>
<dbReference type="InterPro" id="IPR003661">
    <property type="entry name" value="HisK_dim/P_dom"/>
</dbReference>
<dbReference type="SUPFAM" id="SSF55874">
    <property type="entry name" value="ATPase domain of HSP90 chaperone/DNA topoisomerase II/histidine kinase"/>
    <property type="match status" value="1"/>
</dbReference>
<dbReference type="SUPFAM" id="SSF47384">
    <property type="entry name" value="Homodimeric domain of signal transducing histidine kinase"/>
    <property type="match status" value="1"/>
</dbReference>
<feature type="domain" description="Histidine kinase" evidence="7">
    <location>
        <begin position="1"/>
        <end position="231"/>
    </location>
</feature>
<dbReference type="Pfam" id="PF02518">
    <property type="entry name" value="HATPase_c"/>
    <property type="match status" value="1"/>
</dbReference>
<dbReference type="Gene3D" id="3.30.565.10">
    <property type="entry name" value="Histidine kinase-like ATPase, C-terminal domain"/>
    <property type="match status" value="1"/>
</dbReference>
<sequence length="279" mass="30172">MTELRTPMHGIIAMSDELMKMPSLERGAQEAAEIVNECADHLLSLLDNILDFARIESGKLEFENVLFDLPLKMAKTVNLLAAHAKNKQIVLEVSSALSDPHRVGDSVRVRQVLFNLLSNSIKFTPPGNRITLEFCDARVANPREGEPCGELGEGVVFFRVTDTGIGIPEKQLHRLFKSFSQVDKSISRKFGGTGLGLAICKHLAHGMGGQIGVSSQHGKGSTFWFTAALPAASPDDSDCSITSSNSNSNNNSDEEEEEEVKATLIGGSGDVPFECRTTA</sequence>
<dbReference type="PANTHER" id="PTHR43047">
    <property type="entry name" value="TWO-COMPONENT HISTIDINE PROTEIN KINASE"/>
    <property type="match status" value="1"/>
</dbReference>
<dbReference type="Gene3D" id="1.10.287.130">
    <property type="match status" value="1"/>
</dbReference>